<proteinExistence type="predicted"/>
<organism evidence="1">
    <name type="scientific">hydrothermal vent metagenome</name>
    <dbReference type="NCBI Taxonomy" id="652676"/>
    <lineage>
        <taxon>unclassified sequences</taxon>
        <taxon>metagenomes</taxon>
        <taxon>ecological metagenomes</taxon>
    </lineage>
</organism>
<evidence type="ECO:0000313" key="1">
    <source>
        <dbReference type="EMBL" id="SFV85600.1"/>
    </source>
</evidence>
<dbReference type="AlphaFoldDB" id="A0A1W1DVB7"/>
<reference evidence="1" key="1">
    <citation type="submission" date="2016-10" db="EMBL/GenBank/DDBJ databases">
        <authorList>
            <person name="de Groot N.N."/>
        </authorList>
    </citation>
    <scope>NUCLEOTIDE SEQUENCE</scope>
</reference>
<gene>
    <name evidence="1" type="ORF">MNB_SUP05-SYMBIONT-4-153</name>
</gene>
<protein>
    <submittedName>
        <fullName evidence="1">Uncharacterized protein</fullName>
    </submittedName>
</protein>
<sequence length="72" mass="8193">MALLEKRVALLENRVALLDNSVAVFALDAKKPRIKWLSIWMIRLGVVRAKLALALANCAVYKFHKLVIIHKK</sequence>
<name>A0A1W1DVB7_9ZZZZ</name>
<accession>A0A1W1DVB7</accession>
<dbReference type="EMBL" id="FPHY01000038">
    <property type="protein sequence ID" value="SFV85600.1"/>
    <property type="molecule type" value="Genomic_DNA"/>
</dbReference>